<dbReference type="SMART" id="SM00507">
    <property type="entry name" value="HNHc"/>
    <property type="match status" value="1"/>
</dbReference>
<organism evidence="2 3">
    <name type="scientific">Geodermatophilus sabuli</name>
    <dbReference type="NCBI Taxonomy" id="1564158"/>
    <lineage>
        <taxon>Bacteria</taxon>
        <taxon>Bacillati</taxon>
        <taxon>Actinomycetota</taxon>
        <taxon>Actinomycetes</taxon>
        <taxon>Geodermatophilales</taxon>
        <taxon>Geodermatophilaceae</taxon>
        <taxon>Geodermatophilus</taxon>
    </lineage>
</organism>
<sequence>GFGATLSAARARWLACDATLTRLVLDPDGLPLDVGRTARVVPPHLRRAVEHRDRHCVFTGCNAPTHWCDVHHLLEWINGGTTSLDNSALLCERHHTQVHHGYRIERRPDGRWRTWRPDGTQIHTHPGPLAAA</sequence>
<dbReference type="Proteomes" id="UP000470246">
    <property type="component" value="Unassembled WGS sequence"/>
</dbReference>
<keyword evidence="3" id="KW-1185">Reference proteome</keyword>
<evidence type="ECO:0000313" key="3">
    <source>
        <dbReference type="Proteomes" id="UP000470246"/>
    </source>
</evidence>
<dbReference type="AlphaFoldDB" id="A0A7K3W4A8"/>
<dbReference type="EMBL" id="JAAGWF010000019">
    <property type="protein sequence ID" value="NEK59520.1"/>
    <property type="molecule type" value="Genomic_DNA"/>
</dbReference>
<dbReference type="Gene3D" id="1.10.30.50">
    <property type="match status" value="1"/>
</dbReference>
<dbReference type="RefSeq" id="WP_163482901.1">
    <property type="nucleotide sequence ID" value="NZ_JAAGWF010000019.1"/>
</dbReference>
<dbReference type="Pfam" id="PF02720">
    <property type="entry name" value="DUF222"/>
    <property type="match status" value="1"/>
</dbReference>
<name>A0A7K3W4A8_9ACTN</name>
<protein>
    <submittedName>
        <fullName evidence="2">DUF222 domain-containing protein</fullName>
    </submittedName>
</protein>
<dbReference type="InterPro" id="IPR003870">
    <property type="entry name" value="DUF222"/>
</dbReference>
<feature type="domain" description="HNH nuclease" evidence="1">
    <location>
        <begin position="44"/>
        <end position="96"/>
    </location>
</feature>
<dbReference type="CDD" id="cd00085">
    <property type="entry name" value="HNHc"/>
    <property type="match status" value="1"/>
</dbReference>
<evidence type="ECO:0000259" key="1">
    <source>
        <dbReference type="SMART" id="SM00507"/>
    </source>
</evidence>
<evidence type="ECO:0000313" key="2">
    <source>
        <dbReference type="EMBL" id="NEK59520.1"/>
    </source>
</evidence>
<accession>A0A7K3W4A8</accession>
<comment type="caution">
    <text evidence="2">The sequence shown here is derived from an EMBL/GenBank/DDBJ whole genome shotgun (WGS) entry which is preliminary data.</text>
</comment>
<proteinExistence type="predicted"/>
<feature type="non-terminal residue" evidence="2">
    <location>
        <position position="1"/>
    </location>
</feature>
<reference evidence="2 3" key="1">
    <citation type="submission" date="2020-02" db="EMBL/GenBank/DDBJ databases">
        <title>Geodermatophilus sabuli CPCC 205279 I12A-02694.</title>
        <authorList>
            <person name="Jiang Z."/>
        </authorList>
    </citation>
    <scope>NUCLEOTIDE SEQUENCE [LARGE SCALE GENOMIC DNA]</scope>
    <source>
        <strain evidence="2 3">I12A-02694</strain>
    </source>
</reference>
<gene>
    <name evidence="2" type="ORF">GCU56_16810</name>
</gene>
<dbReference type="InterPro" id="IPR003615">
    <property type="entry name" value="HNH_nuc"/>
</dbReference>